<reference evidence="5 7" key="2">
    <citation type="submission" date="2017-08" db="EMBL/GenBank/DDBJ databases">
        <title>Capnocytophaga canis 17-158 assembly.</title>
        <authorList>
            <person name="Gulvik C.A."/>
        </authorList>
    </citation>
    <scope>NUCLEOTIDE SEQUENCE [LARGE SCALE GENOMIC DNA]</scope>
    <source>
        <strain evidence="5 7">17-158</strain>
    </source>
</reference>
<dbReference type="STRING" id="1848903.CCAND38_600024"/>
<dbReference type="EMBL" id="NSDI01000002">
    <property type="protein sequence ID" value="RIY37591.1"/>
    <property type="molecule type" value="Genomic_DNA"/>
</dbReference>
<accession>A0A0B7IW20</accession>
<evidence type="ECO:0000259" key="3">
    <source>
        <dbReference type="Pfam" id="PF02805"/>
    </source>
</evidence>
<evidence type="ECO:0000313" key="7">
    <source>
        <dbReference type="Proteomes" id="UP000265497"/>
    </source>
</evidence>
<keyword evidence="1" id="KW-0010">Activator</keyword>
<dbReference type="GO" id="GO:0008168">
    <property type="term" value="F:methyltransferase activity"/>
    <property type="evidence" value="ECO:0007669"/>
    <property type="project" value="InterPro"/>
</dbReference>
<dbReference type="RefSeq" id="WP_052461579.1">
    <property type="nucleotide sequence ID" value="NZ_BOQK01000031.1"/>
</dbReference>
<name>A0A0B7IW20_9FLAO</name>
<evidence type="ECO:0000256" key="1">
    <source>
        <dbReference type="ARBA" id="ARBA00023159"/>
    </source>
</evidence>
<feature type="chain" id="PRO_5033219327" description="Ada DNA repair metal-binding domain-containing protein" evidence="2">
    <location>
        <begin position="21"/>
        <end position="87"/>
    </location>
</feature>
<proteinExistence type="predicted"/>
<feature type="domain" description="Ada DNA repair metal-binding" evidence="3">
    <location>
        <begin position="40"/>
        <end position="87"/>
    </location>
</feature>
<gene>
    <name evidence="4" type="ORF">CCAND93_80024</name>
    <name evidence="5" type="ORF">CKY20_02520</name>
</gene>
<sequence length="87" mass="10176">MFKKIFFLLFIFNLSFIRQIAPLDGNESVIGCVEKIQQSYVGNRNTKKFHRTDCNSVYKIKDKNKTKLKNRKTAIEQGYVPCKICKP</sequence>
<dbReference type="GO" id="GO:0008270">
    <property type="term" value="F:zinc ion binding"/>
    <property type="evidence" value="ECO:0007669"/>
    <property type="project" value="InterPro"/>
</dbReference>
<feature type="signal peptide" evidence="2">
    <location>
        <begin position="1"/>
        <end position="20"/>
    </location>
</feature>
<dbReference type="SUPFAM" id="SSF57884">
    <property type="entry name" value="Ada DNA repair protein, N-terminal domain (N-Ada 10)"/>
    <property type="match status" value="1"/>
</dbReference>
<dbReference type="InterPro" id="IPR035451">
    <property type="entry name" value="Ada-like_dom_sf"/>
</dbReference>
<dbReference type="Gene3D" id="3.40.10.10">
    <property type="entry name" value="DNA Methylphosphotriester Repair Domain"/>
    <property type="match status" value="1"/>
</dbReference>
<protein>
    <recommendedName>
        <fullName evidence="3">Ada DNA repair metal-binding domain-containing protein</fullName>
    </recommendedName>
</protein>
<evidence type="ECO:0000313" key="4">
    <source>
        <dbReference type="EMBL" id="CEN54262.1"/>
    </source>
</evidence>
<dbReference type="Proteomes" id="UP000265497">
    <property type="component" value="Unassembled WGS sequence"/>
</dbReference>
<dbReference type="EMBL" id="CDOL01000272">
    <property type="protein sequence ID" value="CEN54262.1"/>
    <property type="molecule type" value="Genomic_DNA"/>
</dbReference>
<keyword evidence="2" id="KW-0732">Signal</keyword>
<dbReference type="Proteomes" id="UP000038200">
    <property type="component" value="Unassembled WGS sequence"/>
</dbReference>
<dbReference type="GO" id="GO:0003677">
    <property type="term" value="F:DNA binding"/>
    <property type="evidence" value="ECO:0007669"/>
    <property type="project" value="InterPro"/>
</dbReference>
<evidence type="ECO:0000313" key="5">
    <source>
        <dbReference type="EMBL" id="RIY37591.1"/>
    </source>
</evidence>
<dbReference type="AlphaFoldDB" id="A0A0B7IW20"/>
<evidence type="ECO:0000313" key="6">
    <source>
        <dbReference type="Proteomes" id="UP000038200"/>
    </source>
</evidence>
<dbReference type="GO" id="GO:0006355">
    <property type="term" value="P:regulation of DNA-templated transcription"/>
    <property type="evidence" value="ECO:0007669"/>
    <property type="project" value="InterPro"/>
</dbReference>
<organism evidence="4 6">
    <name type="scientific">Capnocytophaga canis</name>
    <dbReference type="NCBI Taxonomy" id="1848903"/>
    <lineage>
        <taxon>Bacteria</taxon>
        <taxon>Pseudomonadati</taxon>
        <taxon>Bacteroidota</taxon>
        <taxon>Flavobacteriia</taxon>
        <taxon>Flavobacteriales</taxon>
        <taxon>Flavobacteriaceae</taxon>
        <taxon>Capnocytophaga</taxon>
    </lineage>
</organism>
<evidence type="ECO:0000256" key="2">
    <source>
        <dbReference type="SAM" id="SignalP"/>
    </source>
</evidence>
<dbReference type="OrthoDB" id="9783680at2"/>
<reference evidence="4 6" key="1">
    <citation type="submission" date="2015-01" db="EMBL/GenBank/DDBJ databases">
        <authorList>
            <person name="Xiang T."/>
            <person name="Song Y."/>
            <person name="Huang L."/>
            <person name="Wang B."/>
            <person name="Wu P."/>
        </authorList>
    </citation>
    <scope>NUCLEOTIDE SEQUENCE [LARGE SCALE GENOMIC DNA]</scope>
    <source>
        <strain evidence="4 6">CcD93</strain>
    </source>
</reference>
<dbReference type="InterPro" id="IPR004026">
    <property type="entry name" value="Ada_DNA_repair_Zn-bd"/>
</dbReference>
<dbReference type="GO" id="GO:0006281">
    <property type="term" value="P:DNA repair"/>
    <property type="evidence" value="ECO:0007669"/>
    <property type="project" value="InterPro"/>
</dbReference>
<dbReference type="Pfam" id="PF02805">
    <property type="entry name" value="Ada_Zn_binding"/>
    <property type="match status" value="1"/>
</dbReference>